<reference evidence="1" key="1">
    <citation type="submission" date="2023-07" db="EMBL/GenBank/DDBJ databases">
        <authorList>
            <person name="Pelsma A.J. K."/>
        </authorList>
    </citation>
    <scope>NUCLEOTIDE SEQUENCE</scope>
</reference>
<protein>
    <submittedName>
        <fullName evidence="1">Uncharacterized protein</fullName>
    </submittedName>
</protein>
<gene>
    <name evidence="1" type="ORF">AMST5_04279</name>
</gene>
<proteinExistence type="predicted"/>
<name>A0AA48M3G0_9ZZZZ</name>
<organism evidence="1">
    <name type="scientific">freshwater sediment metagenome</name>
    <dbReference type="NCBI Taxonomy" id="556182"/>
    <lineage>
        <taxon>unclassified sequences</taxon>
        <taxon>metagenomes</taxon>
        <taxon>ecological metagenomes</taxon>
    </lineage>
</organism>
<accession>A0AA48M3G0</accession>
<dbReference type="EMBL" id="OY288114">
    <property type="protein sequence ID" value="CAJ0893130.1"/>
    <property type="molecule type" value="Genomic_DNA"/>
</dbReference>
<evidence type="ECO:0000313" key="1">
    <source>
        <dbReference type="EMBL" id="CAJ0893130.1"/>
    </source>
</evidence>
<dbReference type="AlphaFoldDB" id="A0AA48M3G0"/>
<sequence length="82" mass="9185">MDFSHPLARGAKVWTAQLADGGTRRILVIVTNAVLDPAKKKFNPEHIARLTTAAQEFLQDSGEADGFLFANRMRDWENSKDQ</sequence>